<dbReference type="PANTHER" id="PTHR30231:SF37">
    <property type="entry name" value="EXODEOXYRIBONUCLEASE 10"/>
    <property type="match status" value="1"/>
</dbReference>
<dbReference type="GO" id="GO:0005829">
    <property type="term" value="C:cytosol"/>
    <property type="evidence" value="ECO:0007669"/>
    <property type="project" value="TreeGrafter"/>
</dbReference>
<evidence type="ECO:0000313" key="2">
    <source>
        <dbReference type="EMBL" id="SFH78387.1"/>
    </source>
</evidence>
<protein>
    <submittedName>
        <fullName evidence="3">DNA polymerase III subunit epsilon</fullName>
    </submittedName>
    <submittedName>
        <fullName evidence="2">DNA polymerase-3 subunit epsilon</fullName>
    </submittedName>
</protein>
<feature type="domain" description="Exonuclease" evidence="1">
    <location>
        <begin position="5"/>
        <end position="171"/>
    </location>
</feature>
<dbReference type="GO" id="GO:0008408">
    <property type="term" value="F:3'-5' exonuclease activity"/>
    <property type="evidence" value="ECO:0007669"/>
    <property type="project" value="TreeGrafter"/>
</dbReference>
<dbReference type="InterPro" id="IPR036420">
    <property type="entry name" value="BRCT_dom_sf"/>
</dbReference>
<dbReference type="InterPro" id="IPR012337">
    <property type="entry name" value="RNaseH-like_sf"/>
</dbReference>
<accession>A0A1I3CVC3</accession>
<dbReference type="Proteomes" id="UP000297963">
    <property type="component" value="Unassembled WGS sequence"/>
</dbReference>
<dbReference type="PANTHER" id="PTHR30231">
    <property type="entry name" value="DNA POLYMERASE III SUBUNIT EPSILON"/>
    <property type="match status" value="1"/>
</dbReference>
<dbReference type="InterPro" id="IPR036397">
    <property type="entry name" value="RNaseH_sf"/>
</dbReference>
<dbReference type="GO" id="GO:0045004">
    <property type="term" value="P:DNA replication proofreading"/>
    <property type="evidence" value="ECO:0007669"/>
    <property type="project" value="TreeGrafter"/>
</dbReference>
<dbReference type="EMBL" id="FOPW01000015">
    <property type="protein sequence ID" value="SFH78387.1"/>
    <property type="molecule type" value="Genomic_DNA"/>
</dbReference>
<organism evidence="3 5">
    <name type="scientific">Cryobacterium levicorallinum</name>
    <dbReference type="NCBI Taxonomy" id="995038"/>
    <lineage>
        <taxon>Bacteria</taxon>
        <taxon>Bacillati</taxon>
        <taxon>Actinomycetota</taxon>
        <taxon>Actinomycetes</taxon>
        <taxon>Micrococcales</taxon>
        <taxon>Microbacteriaceae</taxon>
        <taxon>Cryobacterium</taxon>
    </lineage>
</organism>
<name>A0A1I3CVC3_9MICO</name>
<evidence type="ECO:0000313" key="3">
    <source>
        <dbReference type="EMBL" id="TFB78579.1"/>
    </source>
</evidence>
<comment type="caution">
    <text evidence="3">The sequence shown here is derived from an EMBL/GenBank/DDBJ whole genome shotgun (WGS) entry which is preliminary data.</text>
</comment>
<evidence type="ECO:0000259" key="1">
    <source>
        <dbReference type="SMART" id="SM00479"/>
    </source>
</evidence>
<dbReference type="GO" id="GO:0003676">
    <property type="term" value="F:nucleic acid binding"/>
    <property type="evidence" value="ECO:0007669"/>
    <property type="project" value="InterPro"/>
</dbReference>
<dbReference type="Pfam" id="PF00929">
    <property type="entry name" value="RNase_T"/>
    <property type="match status" value="1"/>
</dbReference>
<dbReference type="EMBL" id="SOFE01000036">
    <property type="protein sequence ID" value="TFB78579.1"/>
    <property type="molecule type" value="Genomic_DNA"/>
</dbReference>
<dbReference type="Gene3D" id="3.40.50.10190">
    <property type="entry name" value="BRCT domain"/>
    <property type="match status" value="1"/>
</dbReference>
<dbReference type="CDD" id="cd06127">
    <property type="entry name" value="DEDDh"/>
    <property type="match status" value="1"/>
</dbReference>
<dbReference type="SMART" id="SM00479">
    <property type="entry name" value="EXOIII"/>
    <property type="match status" value="1"/>
</dbReference>
<dbReference type="Gene3D" id="3.30.420.10">
    <property type="entry name" value="Ribonuclease H-like superfamily/Ribonuclease H"/>
    <property type="match status" value="1"/>
</dbReference>
<dbReference type="STRING" id="995038.SAMN05216274_1153"/>
<evidence type="ECO:0000313" key="5">
    <source>
        <dbReference type="Proteomes" id="UP000297963"/>
    </source>
</evidence>
<dbReference type="InterPro" id="IPR013520">
    <property type="entry name" value="Ribonucl_H"/>
</dbReference>
<dbReference type="SUPFAM" id="SSF53098">
    <property type="entry name" value="Ribonuclease H-like"/>
    <property type="match status" value="1"/>
</dbReference>
<keyword evidence="4" id="KW-1185">Reference proteome</keyword>
<gene>
    <name evidence="3" type="ORF">E3O11_16985</name>
    <name evidence="2" type="ORF">SAMN05216274_1153</name>
</gene>
<dbReference type="RefSeq" id="WP_092451557.1">
    <property type="nucleotide sequence ID" value="NZ_BKAC01000016.1"/>
</dbReference>
<proteinExistence type="predicted"/>
<reference evidence="2 4" key="1">
    <citation type="submission" date="2016-10" db="EMBL/GenBank/DDBJ databases">
        <authorList>
            <person name="Varghese N."/>
            <person name="Submissions S."/>
        </authorList>
    </citation>
    <scope>NUCLEOTIDE SEQUENCE [LARGE SCALE GENOMIC DNA]</scope>
    <source>
        <strain evidence="2 4">GMCC 1.11211</strain>
    </source>
</reference>
<dbReference type="AlphaFoldDB" id="A0A1I3CVC3"/>
<dbReference type="Proteomes" id="UP000199681">
    <property type="component" value="Unassembled WGS sequence"/>
</dbReference>
<sequence>MPERGYAVISLKTTGLFPYQRDRVVEVAVVHLDEGGHITARWETVVNPESNVGGATNHGVSTAELLRAPTFAQIAPRLVDLLSGRVLVTHNAQFVTGFLMSEFDQIGYAPGRGLEAVCTMQLARSYLPGAGRLLVDCCAAYDIEIEPGPGALVQAVAGASLLAAYLHGSPSAAPWTDALDRAELNVWPALPRATTGTAPVGTAPAWVHRDPTPTVVLATPSFLARVTVKLPDYTGPEEHLDYLALLDLCLLDRVLLPRDTRELRIQAEVSGISPTDCTALHRGYFEDLVRVAWSSGALSIADSAELIAVARMLDVAPEVVATALATPALAPRQPVTSIDEVLLERGDIVVLTGDMARARADWGKELVARGLSLGTAVTMRTRLLVAANPESFTGKTGKARDYGIPIVSEFGLRSLIGVR</sequence>
<reference evidence="3 5" key="2">
    <citation type="submission" date="2019-03" db="EMBL/GenBank/DDBJ databases">
        <title>Genomics of glacier-inhabiting Cryobacterium strains.</title>
        <authorList>
            <person name="Liu Q."/>
            <person name="Xin Y.-H."/>
        </authorList>
    </citation>
    <scope>NUCLEOTIDE SEQUENCE [LARGE SCALE GENOMIC DNA]</scope>
    <source>
        <strain evidence="3 5">Hh34</strain>
    </source>
</reference>
<evidence type="ECO:0000313" key="4">
    <source>
        <dbReference type="Proteomes" id="UP000199681"/>
    </source>
</evidence>